<dbReference type="InterPro" id="IPR016032">
    <property type="entry name" value="Sig_transdc_resp-reg_C-effctor"/>
</dbReference>
<sequence>MTSLANRNGRALPQIVEAIYDSIADVDRWQSTLDAICRLVDGQLAMLAVLDTISSSARFSVSCGDPAILEPLKHDYGSEVPFYAVVPRMEIDVPFTVDSIYALQGSGAREKWLESRIVREWVQPNRLDDFFWVALMRQPARIGTLMVVTDEDRRPISSEDIDLVSLLAPHVRRAMTIGDLFEAERRKADIFRSILESLDHPVLVVADDMNIIFANPAAEALLAENTSVSCVRGQLSFTYGLANAAIGRAVQLGRRDEFALGPAGIGIPLAAANVPAVAHVMPLARREISARLSQRAAAAIFIAAAGSAPVPALEAITALFGLTAAEKRVAGHVAAGLTRKEIAAAGGVSDGTIKSQLATIFDKTGTGDQRGLELLMRELSPPLRSN</sequence>
<dbReference type="SUPFAM" id="SSF46894">
    <property type="entry name" value="C-terminal effector domain of the bipartite response regulators"/>
    <property type="match status" value="1"/>
</dbReference>
<proteinExistence type="predicted"/>
<dbReference type="GO" id="GO:0006355">
    <property type="term" value="P:regulation of DNA-templated transcription"/>
    <property type="evidence" value="ECO:0007669"/>
    <property type="project" value="InterPro"/>
</dbReference>
<dbReference type="InterPro" id="IPR029016">
    <property type="entry name" value="GAF-like_dom_sf"/>
</dbReference>
<dbReference type="Proteomes" id="UP000240259">
    <property type="component" value="Unassembled WGS sequence"/>
</dbReference>
<protein>
    <submittedName>
        <fullName evidence="5">LuxR family transcriptional regulator</fullName>
    </submittedName>
</protein>
<keyword evidence="3" id="KW-0804">Transcription</keyword>
<dbReference type="PANTHER" id="PTHR44688">
    <property type="entry name" value="DNA-BINDING TRANSCRIPTIONAL ACTIVATOR DEVR_DOSR"/>
    <property type="match status" value="1"/>
</dbReference>
<dbReference type="Gene3D" id="1.10.10.10">
    <property type="entry name" value="Winged helix-like DNA-binding domain superfamily/Winged helix DNA-binding domain"/>
    <property type="match status" value="1"/>
</dbReference>
<dbReference type="Gene3D" id="3.30.450.40">
    <property type="match status" value="1"/>
</dbReference>
<dbReference type="SUPFAM" id="SSF55781">
    <property type="entry name" value="GAF domain-like"/>
    <property type="match status" value="1"/>
</dbReference>
<comment type="caution">
    <text evidence="5">The sequence shown here is derived from an EMBL/GenBank/DDBJ whole genome shotgun (WGS) entry which is preliminary data.</text>
</comment>
<evidence type="ECO:0000256" key="3">
    <source>
        <dbReference type="ARBA" id="ARBA00023163"/>
    </source>
</evidence>
<dbReference type="InterPro" id="IPR000014">
    <property type="entry name" value="PAS"/>
</dbReference>
<keyword evidence="6" id="KW-1185">Reference proteome</keyword>
<evidence type="ECO:0000313" key="5">
    <source>
        <dbReference type="EMBL" id="PTE11861.1"/>
    </source>
</evidence>
<dbReference type="OrthoDB" id="5497412at2"/>
<feature type="domain" description="HTH luxR-type" evidence="4">
    <location>
        <begin position="319"/>
        <end position="376"/>
    </location>
</feature>
<evidence type="ECO:0000256" key="1">
    <source>
        <dbReference type="ARBA" id="ARBA00023015"/>
    </source>
</evidence>
<reference evidence="5 6" key="1">
    <citation type="submission" date="2018-03" db="EMBL/GenBank/DDBJ databases">
        <title>Genome sequence of the symbiotic type strain Mesorhizobium helmanticense CSLC115NT isolated from Lotus corniculatus nodules.</title>
        <authorList>
            <person name="Sannazzaro A.I."/>
            <person name="Torres Tejerizo G.A."/>
            <person name="Dip D."/>
            <person name="Caballero M."/>
            <person name="Pistorio M."/>
            <person name="Estrella M.J."/>
        </authorList>
    </citation>
    <scope>NUCLEOTIDE SEQUENCE [LARGE SCALE GENOMIC DNA]</scope>
    <source>
        <strain evidence="5 6">CSLC115N</strain>
    </source>
</reference>
<dbReference type="EMBL" id="PZJX01000006">
    <property type="protein sequence ID" value="PTE11861.1"/>
    <property type="molecule type" value="Genomic_DNA"/>
</dbReference>
<keyword evidence="1" id="KW-0805">Transcription regulation</keyword>
<dbReference type="GO" id="GO:0003677">
    <property type="term" value="F:DNA binding"/>
    <property type="evidence" value="ECO:0007669"/>
    <property type="project" value="UniProtKB-KW"/>
</dbReference>
<evidence type="ECO:0000313" key="6">
    <source>
        <dbReference type="Proteomes" id="UP000240259"/>
    </source>
</evidence>
<dbReference type="RefSeq" id="WP_107647903.1">
    <property type="nucleotide sequence ID" value="NZ_PZJX01000006.1"/>
</dbReference>
<dbReference type="Pfam" id="PF13188">
    <property type="entry name" value="PAS_8"/>
    <property type="match status" value="1"/>
</dbReference>
<keyword evidence="2" id="KW-0238">DNA-binding</keyword>
<accession>A0A2T4J1S3</accession>
<dbReference type="SMART" id="SM00421">
    <property type="entry name" value="HTH_LUXR"/>
    <property type="match status" value="1"/>
</dbReference>
<dbReference type="InterPro" id="IPR036388">
    <property type="entry name" value="WH-like_DNA-bd_sf"/>
</dbReference>
<organism evidence="5 6">
    <name type="scientific">Mesorhizobium helmanticense</name>
    <dbReference type="NCBI Taxonomy" id="1776423"/>
    <lineage>
        <taxon>Bacteria</taxon>
        <taxon>Pseudomonadati</taxon>
        <taxon>Pseudomonadota</taxon>
        <taxon>Alphaproteobacteria</taxon>
        <taxon>Hyphomicrobiales</taxon>
        <taxon>Phyllobacteriaceae</taxon>
        <taxon>Mesorhizobium</taxon>
    </lineage>
</organism>
<dbReference type="AlphaFoldDB" id="A0A2T4J1S3"/>
<dbReference type="InterPro" id="IPR000792">
    <property type="entry name" value="Tscrpt_reg_LuxR_C"/>
</dbReference>
<gene>
    <name evidence="5" type="ORF">C9427_04055</name>
</gene>
<evidence type="ECO:0000256" key="2">
    <source>
        <dbReference type="ARBA" id="ARBA00023125"/>
    </source>
</evidence>
<name>A0A2T4J1S3_9HYPH</name>
<dbReference type="PANTHER" id="PTHR44688:SF16">
    <property type="entry name" value="DNA-BINDING TRANSCRIPTIONAL ACTIVATOR DEVR_DOSR"/>
    <property type="match status" value="1"/>
</dbReference>
<evidence type="ECO:0000259" key="4">
    <source>
        <dbReference type="SMART" id="SM00421"/>
    </source>
</evidence>